<feature type="transmembrane region" description="Helical" evidence="1">
    <location>
        <begin position="89"/>
        <end position="110"/>
    </location>
</feature>
<protein>
    <submittedName>
        <fullName evidence="2">DUF1109 domain-containing protein</fullName>
    </submittedName>
</protein>
<name>A0ABX6N991_9BURK</name>
<sequence length="211" mass="21478">MKTDELITMISNQAGPAPKVSVANRLVPAGVVGGLIAAAIVLGVLGLIPGEMFSEPGPWIKIGYASTLTIAAGWLFTRLGKPGASDKQATSAVVGVVLLMLMAGVLSYLGTPASERAAALLGHSWLVCPWAILGLSLPVMAGSFWAMRGFAPTKLISAGTACGLFSGSLAALAYALACTEPAAPFIAVWYTLGIALCGVLGAALGPKLLRW</sequence>
<evidence type="ECO:0000256" key="1">
    <source>
        <dbReference type="SAM" id="Phobius"/>
    </source>
</evidence>
<keyword evidence="1" id="KW-0472">Membrane</keyword>
<organism evidence="2 3">
    <name type="scientific">Limnobacter profundi</name>
    <dbReference type="NCBI Taxonomy" id="2732163"/>
    <lineage>
        <taxon>Bacteria</taxon>
        <taxon>Pseudomonadati</taxon>
        <taxon>Pseudomonadota</taxon>
        <taxon>Betaproteobacteria</taxon>
        <taxon>Burkholderiales</taxon>
        <taxon>Burkholderiaceae</taxon>
        <taxon>Limnobacter</taxon>
    </lineage>
</organism>
<accession>A0ABX6N991</accession>
<evidence type="ECO:0000313" key="3">
    <source>
        <dbReference type="Proteomes" id="UP000501130"/>
    </source>
</evidence>
<keyword evidence="1" id="KW-1133">Transmembrane helix</keyword>
<gene>
    <name evidence="2" type="ORF">HKT17_11220</name>
</gene>
<proteinExistence type="predicted"/>
<feature type="transmembrane region" description="Helical" evidence="1">
    <location>
        <begin position="59"/>
        <end position="77"/>
    </location>
</feature>
<dbReference type="Pfam" id="PF06532">
    <property type="entry name" value="NrsF"/>
    <property type="match status" value="1"/>
</dbReference>
<feature type="transmembrane region" description="Helical" evidence="1">
    <location>
        <begin position="158"/>
        <end position="177"/>
    </location>
</feature>
<dbReference type="InterPro" id="IPR009495">
    <property type="entry name" value="NrsF"/>
</dbReference>
<feature type="transmembrane region" description="Helical" evidence="1">
    <location>
        <begin position="183"/>
        <end position="205"/>
    </location>
</feature>
<keyword evidence="1" id="KW-0812">Transmembrane</keyword>
<keyword evidence="3" id="KW-1185">Reference proteome</keyword>
<dbReference type="EMBL" id="CP053084">
    <property type="protein sequence ID" value="QJR30234.1"/>
    <property type="molecule type" value="Genomic_DNA"/>
</dbReference>
<reference evidence="2 3" key="1">
    <citation type="submission" date="2020-05" db="EMBL/GenBank/DDBJ databases">
        <title>Compete genome of Limnobacter sp. SAORIC-580.</title>
        <authorList>
            <person name="Song J."/>
            <person name="Cho J.-C."/>
        </authorList>
    </citation>
    <scope>NUCLEOTIDE SEQUENCE [LARGE SCALE GENOMIC DNA]</scope>
    <source>
        <strain evidence="2 3">SAORIC-580</strain>
    </source>
</reference>
<dbReference type="RefSeq" id="WP_171100131.1">
    <property type="nucleotide sequence ID" value="NZ_CP053084.1"/>
</dbReference>
<feature type="transmembrane region" description="Helical" evidence="1">
    <location>
        <begin position="26"/>
        <end position="47"/>
    </location>
</feature>
<evidence type="ECO:0000313" key="2">
    <source>
        <dbReference type="EMBL" id="QJR30234.1"/>
    </source>
</evidence>
<dbReference type="Proteomes" id="UP000501130">
    <property type="component" value="Chromosome"/>
</dbReference>
<feature type="transmembrane region" description="Helical" evidence="1">
    <location>
        <begin position="122"/>
        <end position="146"/>
    </location>
</feature>